<protein>
    <submittedName>
        <fullName evidence="1">Uncharacterized protein</fullName>
    </submittedName>
</protein>
<reference evidence="1" key="1">
    <citation type="submission" date="2023-03" db="UniProtKB">
        <authorList>
            <consortium name="EnsemblPlants"/>
        </authorList>
    </citation>
    <scope>IDENTIFICATION</scope>
</reference>
<name>A0A9I9DAN8_CUCME</name>
<dbReference type="Gramene" id="MELO3C015634.2.1">
    <property type="protein sequence ID" value="MELO3C015634.2.1"/>
    <property type="gene ID" value="MELO3C015634.2"/>
</dbReference>
<dbReference type="EnsemblPlants" id="MELO3C015634.2.1">
    <property type="protein sequence ID" value="MELO3C015634.2.1"/>
    <property type="gene ID" value="MELO3C015634.2"/>
</dbReference>
<accession>A0A9I9DAN8</accession>
<proteinExistence type="predicted"/>
<organism evidence="1">
    <name type="scientific">Cucumis melo</name>
    <name type="common">Muskmelon</name>
    <dbReference type="NCBI Taxonomy" id="3656"/>
    <lineage>
        <taxon>Eukaryota</taxon>
        <taxon>Viridiplantae</taxon>
        <taxon>Streptophyta</taxon>
        <taxon>Embryophyta</taxon>
        <taxon>Tracheophyta</taxon>
        <taxon>Spermatophyta</taxon>
        <taxon>Magnoliopsida</taxon>
        <taxon>eudicotyledons</taxon>
        <taxon>Gunneridae</taxon>
        <taxon>Pentapetalae</taxon>
        <taxon>rosids</taxon>
        <taxon>fabids</taxon>
        <taxon>Cucurbitales</taxon>
        <taxon>Cucurbitaceae</taxon>
        <taxon>Benincaseae</taxon>
        <taxon>Cucumis</taxon>
    </lineage>
</organism>
<dbReference type="AlphaFoldDB" id="A0A9I9DAN8"/>
<sequence>MLMKVVGVLIVQGIILLRHQSMILTWVTCIVLLCWKTG</sequence>
<evidence type="ECO:0000313" key="1">
    <source>
        <dbReference type="EnsemblPlants" id="MELO3C015634.2.1"/>
    </source>
</evidence>